<evidence type="ECO:0000313" key="8">
    <source>
        <dbReference type="Proteomes" id="UP000192610"/>
    </source>
</evidence>
<accession>A0A1V9EY69</accession>
<dbReference type="GO" id="GO:0008168">
    <property type="term" value="F:methyltransferase activity"/>
    <property type="evidence" value="ECO:0007669"/>
    <property type="project" value="UniProtKB-KW"/>
</dbReference>
<dbReference type="STRING" id="354355.SAMN05660816_00087"/>
<evidence type="ECO:0000313" key="7">
    <source>
        <dbReference type="EMBL" id="OQP51032.1"/>
    </source>
</evidence>
<dbReference type="InterPro" id="IPR014777">
    <property type="entry name" value="4pyrrole_Mease_sub1"/>
</dbReference>
<evidence type="ECO:0000256" key="1">
    <source>
        <dbReference type="ARBA" id="ARBA00022490"/>
    </source>
</evidence>
<dbReference type="InterPro" id="IPR035996">
    <property type="entry name" value="4pyrrol_Methylase_sf"/>
</dbReference>
<dbReference type="InterPro" id="IPR008189">
    <property type="entry name" value="rRNA_ssu_MeTfrase_I"/>
</dbReference>
<dbReference type="GO" id="GO:0032259">
    <property type="term" value="P:methylation"/>
    <property type="evidence" value="ECO:0007669"/>
    <property type="project" value="UniProtKB-KW"/>
</dbReference>
<dbReference type="Proteomes" id="UP000192610">
    <property type="component" value="Unassembled WGS sequence"/>
</dbReference>
<dbReference type="Pfam" id="PF00590">
    <property type="entry name" value="TP_methylase"/>
    <property type="match status" value="1"/>
</dbReference>
<keyword evidence="3 7" id="KW-0489">Methyltransferase</keyword>
<keyword evidence="5" id="KW-0949">S-adenosyl-L-methionine</keyword>
<dbReference type="OrthoDB" id="9809084at2"/>
<dbReference type="CDD" id="cd11649">
    <property type="entry name" value="RsmI_like"/>
    <property type="match status" value="1"/>
</dbReference>
<dbReference type="PIRSF" id="PIRSF005917">
    <property type="entry name" value="MTase_YraL"/>
    <property type="match status" value="1"/>
</dbReference>
<proteinExistence type="predicted"/>
<organism evidence="7 8">
    <name type="scientific">Niastella yeongjuensis</name>
    <dbReference type="NCBI Taxonomy" id="354355"/>
    <lineage>
        <taxon>Bacteria</taxon>
        <taxon>Pseudomonadati</taxon>
        <taxon>Bacteroidota</taxon>
        <taxon>Chitinophagia</taxon>
        <taxon>Chitinophagales</taxon>
        <taxon>Chitinophagaceae</taxon>
        <taxon>Niastella</taxon>
    </lineage>
</organism>
<dbReference type="Gene3D" id="3.40.1010.10">
    <property type="entry name" value="Cobalt-precorrin-4 Transmethylase, Domain 1"/>
    <property type="match status" value="1"/>
</dbReference>
<dbReference type="PANTHER" id="PTHR46111:SF2">
    <property type="entry name" value="SAM-DEPENDENT METHYLTRANSFERASE"/>
    <property type="match status" value="1"/>
</dbReference>
<keyword evidence="2" id="KW-0698">rRNA processing</keyword>
<protein>
    <submittedName>
        <fullName evidence="7">SAM-dependent methyltransferase</fullName>
    </submittedName>
</protein>
<dbReference type="PANTHER" id="PTHR46111">
    <property type="entry name" value="RIBOSOMAL RNA SMALL SUBUNIT METHYLTRANSFERASE I"/>
    <property type="match status" value="1"/>
</dbReference>
<keyword evidence="4 7" id="KW-0808">Transferase</keyword>
<dbReference type="SUPFAM" id="SSF53790">
    <property type="entry name" value="Tetrapyrrole methylase"/>
    <property type="match status" value="1"/>
</dbReference>
<evidence type="ECO:0000256" key="4">
    <source>
        <dbReference type="ARBA" id="ARBA00022679"/>
    </source>
</evidence>
<dbReference type="AlphaFoldDB" id="A0A1V9EY69"/>
<dbReference type="Gene3D" id="3.30.950.10">
    <property type="entry name" value="Methyltransferase, Cobalt-precorrin-4 Transmethylase, Domain 2"/>
    <property type="match status" value="1"/>
</dbReference>
<evidence type="ECO:0000256" key="5">
    <source>
        <dbReference type="ARBA" id="ARBA00022691"/>
    </source>
</evidence>
<evidence type="ECO:0000256" key="3">
    <source>
        <dbReference type="ARBA" id="ARBA00022603"/>
    </source>
</evidence>
<comment type="caution">
    <text evidence="7">The sequence shown here is derived from an EMBL/GenBank/DDBJ whole genome shotgun (WGS) entry which is preliminary data.</text>
</comment>
<name>A0A1V9EY69_9BACT</name>
<evidence type="ECO:0000256" key="2">
    <source>
        <dbReference type="ARBA" id="ARBA00022552"/>
    </source>
</evidence>
<dbReference type="InterPro" id="IPR000878">
    <property type="entry name" value="4pyrrol_Mease"/>
</dbReference>
<dbReference type="EMBL" id="LVXG01000012">
    <property type="protein sequence ID" value="OQP51032.1"/>
    <property type="molecule type" value="Genomic_DNA"/>
</dbReference>
<feature type="domain" description="Tetrapyrrole methylase" evidence="6">
    <location>
        <begin position="26"/>
        <end position="216"/>
    </location>
</feature>
<keyword evidence="8" id="KW-1185">Reference proteome</keyword>
<reference evidence="8" key="1">
    <citation type="submission" date="2016-04" db="EMBL/GenBank/DDBJ databases">
        <authorList>
            <person name="Chen L."/>
            <person name="Zhuang W."/>
            <person name="Wang G."/>
        </authorList>
    </citation>
    <scope>NUCLEOTIDE SEQUENCE [LARGE SCALE GENOMIC DNA]</scope>
    <source>
        <strain evidence="8">17621</strain>
    </source>
</reference>
<dbReference type="GO" id="GO:0006364">
    <property type="term" value="P:rRNA processing"/>
    <property type="evidence" value="ECO:0007669"/>
    <property type="project" value="UniProtKB-KW"/>
</dbReference>
<gene>
    <name evidence="7" type="ORF">A4H97_04235</name>
</gene>
<dbReference type="InterPro" id="IPR014776">
    <property type="entry name" value="4pyrrole_Mease_sub2"/>
</dbReference>
<keyword evidence="1" id="KW-0963">Cytoplasm</keyword>
<sequence length="236" mass="26201">MTSTSTIYLIPSVLEESATQTIPAYVKDAVGQCQVFFVENERTARRYLKSIWKEMVIDNYTWVLIDKSNNVATLTAFNRHLRDNKTIGIISEAGCPGIADPGQLLTDAAHAAGATVKPLVGPSSILLALMASGMNGQQFQFVGYLPIDTTQRREAIKELEAESAKKNCTQVFIETPYRNIQLLETLIKTGRPNTKLCIAADITAPTEYIHTKTLAEWKKQLPDLHKRPTIFCMLAV</sequence>
<evidence type="ECO:0000259" key="6">
    <source>
        <dbReference type="Pfam" id="PF00590"/>
    </source>
</evidence>